<keyword evidence="3" id="KW-1185">Reference proteome</keyword>
<evidence type="ECO:0000313" key="2">
    <source>
        <dbReference type="EMBL" id="CAF9918847.1"/>
    </source>
</evidence>
<dbReference type="Proteomes" id="UP000664534">
    <property type="component" value="Unassembled WGS sequence"/>
</dbReference>
<comment type="caution">
    <text evidence="2">The sequence shown here is derived from an EMBL/GenBank/DDBJ whole genome shotgun (WGS) entry which is preliminary data.</text>
</comment>
<organism evidence="2 3">
    <name type="scientific">Imshaugia aleurites</name>
    <dbReference type="NCBI Taxonomy" id="172621"/>
    <lineage>
        <taxon>Eukaryota</taxon>
        <taxon>Fungi</taxon>
        <taxon>Dikarya</taxon>
        <taxon>Ascomycota</taxon>
        <taxon>Pezizomycotina</taxon>
        <taxon>Lecanoromycetes</taxon>
        <taxon>OSLEUM clade</taxon>
        <taxon>Lecanoromycetidae</taxon>
        <taxon>Lecanorales</taxon>
        <taxon>Lecanorineae</taxon>
        <taxon>Parmeliaceae</taxon>
        <taxon>Imshaugia</taxon>
    </lineage>
</organism>
<evidence type="ECO:0000313" key="3">
    <source>
        <dbReference type="Proteomes" id="UP000664534"/>
    </source>
</evidence>
<dbReference type="OrthoDB" id="10491947at2759"/>
<sequence length="85" mass="9753">MATTPKWSDFDGSIQKPAMTADEERRHQERKARELRIMVQRGEVALEGNRRLVEKNRVEREGRKGGGVGRGLCDERDGKAGVWFR</sequence>
<accession>A0A8H3I8I1</accession>
<feature type="region of interest" description="Disordered" evidence="1">
    <location>
        <begin position="1"/>
        <end position="31"/>
    </location>
</feature>
<reference evidence="2" key="1">
    <citation type="submission" date="2021-03" db="EMBL/GenBank/DDBJ databases">
        <authorList>
            <person name="Tagirdzhanova G."/>
        </authorList>
    </citation>
    <scope>NUCLEOTIDE SEQUENCE</scope>
</reference>
<evidence type="ECO:0000256" key="1">
    <source>
        <dbReference type="SAM" id="MobiDB-lite"/>
    </source>
</evidence>
<gene>
    <name evidence="2" type="ORF">IMSHALPRED_004438</name>
</gene>
<feature type="region of interest" description="Disordered" evidence="1">
    <location>
        <begin position="62"/>
        <end position="85"/>
    </location>
</feature>
<feature type="compositionally biased region" description="Basic and acidic residues" evidence="1">
    <location>
        <begin position="22"/>
        <end position="31"/>
    </location>
</feature>
<dbReference type="AlphaFoldDB" id="A0A8H3I8I1"/>
<proteinExistence type="predicted"/>
<name>A0A8H3I8I1_9LECA</name>
<dbReference type="EMBL" id="CAJPDT010000021">
    <property type="protein sequence ID" value="CAF9918847.1"/>
    <property type="molecule type" value="Genomic_DNA"/>
</dbReference>
<protein>
    <submittedName>
        <fullName evidence="2">Uncharacterized protein</fullName>
    </submittedName>
</protein>